<name>A0AAF3EXT6_9BILA</name>
<dbReference type="AlphaFoldDB" id="A0AAF3EXT6"/>
<keyword evidence="2" id="KW-1185">Reference proteome</keyword>
<dbReference type="GO" id="GO:0034198">
    <property type="term" value="P:cellular response to amino acid starvation"/>
    <property type="evidence" value="ECO:0007669"/>
    <property type="project" value="TreeGrafter"/>
</dbReference>
<protein>
    <submittedName>
        <fullName evidence="3">Uncharacterized protein</fullName>
    </submittedName>
</protein>
<proteinExistence type="predicted"/>
<feature type="region of interest" description="Disordered" evidence="1">
    <location>
        <begin position="517"/>
        <end position="605"/>
    </location>
</feature>
<dbReference type="Pfam" id="PF14989">
    <property type="entry name" value="CCDC32"/>
    <property type="match status" value="1"/>
</dbReference>
<evidence type="ECO:0000313" key="3">
    <source>
        <dbReference type="WBParaSite" id="MBELARI_LOCUS19021"/>
    </source>
</evidence>
<dbReference type="WBParaSite" id="MBELARI_LOCUS19021">
    <property type="protein sequence ID" value="MBELARI_LOCUS19021"/>
    <property type="gene ID" value="MBELARI_LOCUS19021"/>
</dbReference>
<evidence type="ECO:0000256" key="1">
    <source>
        <dbReference type="SAM" id="MobiDB-lite"/>
    </source>
</evidence>
<dbReference type="GO" id="GO:0015629">
    <property type="term" value="C:actin cytoskeleton"/>
    <property type="evidence" value="ECO:0007669"/>
    <property type="project" value="InterPro"/>
</dbReference>
<feature type="compositionally biased region" description="Basic and acidic residues" evidence="1">
    <location>
        <begin position="583"/>
        <end position="605"/>
    </location>
</feature>
<dbReference type="PANTHER" id="PTHR15435:SF2">
    <property type="entry name" value="KICSTOR COMPLEX PROTEIN KAPTIN"/>
    <property type="match status" value="1"/>
</dbReference>
<reference evidence="3" key="1">
    <citation type="submission" date="2024-02" db="UniProtKB">
        <authorList>
            <consortium name="WormBaseParasite"/>
        </authorList>
    </citation>
    <scope>IDENTIFICATION</scope>
</reference>
<dbReference type="PANTHER" id="PTHR15435">
    <property type="entry name" value="KICSTOR COMPLEX PROTEIN KAPTIN"/>
    <property type="match status" value="1"/>
</dbReference>
<dbReference type="Proteomes" id="UP000887575">
    <property type="component" value="Unassembled WGS sequence"/>
</dbReference>
<sequence length="605" mass="67508">MSERAAEDIDSKYLTSLERKLKELKDPNGKKATAKAFLSDLASHKDHQLFRLISGAEGNQLPGRNAFDDNFVDVPIQPNFVQRKIAPQTCAINKQEKLRLLKHDIVQILHKEVEDELKEETEDFAKELREMEWREVAFSSTPNSFHAFSLPQTSTLDVSDKSNSSNLRACLIGATGVCRIINYKSSSTKVFWLRAVIKTINLVEIMKIQIDATKFFEVSDAKLYRDGDETLLCVSWVQQDVNCSVLEQFVTLFRVIDEGIVFVEKFSLDKPWASTMIIPSANHSLLVLFPLRAEPMFFKVSSEKLDRFDASSDPNFVSLASNVNKDLILRSSRHVDRDFVWNAVGSDAGILTISLHNSSTETLIGSRSFKFSGIISIVEFLGASRDEKLSPKYSEVLLLVSSSVGPTMIWQCCVSETGELSIGKDGCGLHESTGKDVITSALVVKNWIFVGTYAGIFLVYQRPKFFDLLPEVLDTAYSVDISSPIISLCPLSDEGHMIGVLTTEGFHVIHYQERVSTTSGPYNAPVEDEIEPSDERAKLTEDPVLPIEPKFTLGPETTVPNSPNNLPITSPPKETRLNSNSRNRRDLPSGGRPRPDSLAIDRARL</sequence>
<dbReference type="GO" id="GO:0030027">
    <property type="term" value="C:lamellipodium"/>
    <property type="evidence" value="ECO:0007669"/>
    <property type="project" value="TreeGrafter"/>
</dbReference>
<dbReference type="InterPro" id="IPR028039">
    <property type="entry name" value="CCDC32"/>
</dbReference>
<dbReference type="GO" id="GO:1904262">
    <property type="term" value="P:negative regulation of TORC1 signaling"/>
    <property type="evidence" value="ECO:0007669"/>
    <property type="project" value="TreeGrafter"/>
</dbReference>
<dbReference type="GO" id="GO:0051015">
    <property type="term" value="F:actin filament binding"/>
    <property type="evidence" value="ECO:0007669"/>
    <property type="project" value="TreeGrafter"/>
</dbReference>
<organism evidence="2 3">
    <name type="scientific">Mesorhabditis belari</name>
    <dbReference type="NCBI Taxonomy" id="2138241"/>
    <lineage>
        <taxon>Eukaryota</taxon>
        <taxon>Metazoa</taxon>
        <taxon>Ecdysozoa</taxon>
        <taxon>Nematoda</taxon>
        <taxon>Chromadorea</taxon>
        <taxon>Rhabditida</taxon>
        <taxon>Rhabditina</taxon>
        <taxon>Rhabditomorpha</taxon>
        <taxon>Rhabditoidea</taxon>
        <taxon>Rhabditidae</taxon>
        <taxon>Mesorhabditinae</taxon>
        <taxon>Mesorhabditis</taxon>
    </lineage>
</organism>
<evidence type="ECO:0000313" key="2">
    <source>
        <dbReference type="Proteomes" id="UP000887575"/>
    </source>
</evidence>
<feature type="compositionally biased region" description="Polar residues" evidence="1">
    <location>
        <begin position="558"/>
        <end position="568"/>
    </location>
</feature>
<dbReference type="InterPro" id="IPR029982">
    <property type="entry name" value="Kptn"/>
</dbReference>
<dbReference type="GO" id="GO:0007015">
    <property type="term" value="P:actin filament organization"/>
    <property type="evidence" value="ECO:0007669"/>
    <property type="project" value="InterPro"/>
</dbReference>
<accession>A0AAF3EXT6</accession>